<accession>A0AAE9YBF4</accession>
<protein>
    <submittedName>
        <fullName evidence="1">Uncharacterized protein</fullName>
    </submittedName>
</protein>
<name>A0AAE9YBF4_9ACTN</name>
<dbReference type="RefSeq" id="WP_272735453.1">
    <property type="nucleotide sequence ID" value="NZ_CP116942.1"/>
</dbReference>
<reference evidence="1" key="1">
    <citation type="submission" date="2023-01" db="EMBL/GenBank/DDBJ databases">
        <title>The diversity of Class Acidimicrobiia in South China Sea sediment environments and the proposal of Iamia marina sp. nov., a novel species of the genus Iamia.</title>
        <authorList>
            <person name="He Y."/>
            <person name="Tian X."/>
        </authorList>
    </citation>
    <scope>NUCLEOTIDE SEQUENCE</scope>
    <source>
        <strain evidence="1">DSM 19957</strain>
    </source>
</reference>
<gene>
    <name evidence="1" type="ORF">PO878_15600</name>
</gene>
<dbReference type="KEGG" id="ima:PO878_15600"/>
<sequence>MPQTDTAITEALTVIDRSLPQLASRELVSSAEMSDLLLDLRLLLMSADGDVAAEAGVGVDEGSLPG</sequence>
<keyword evidence="2" id="KW-1185">Reference proteome</keyword>
<organism evidence="1 2">
    <name type="scientific">Iamia majanohamensis</name>
    <dbReference type="NCBI Taxonomy" id="467976"/>
    <lineage>
        <taxon>Bacteria</taxon>
        <taxon>Bacillati</taxon>
        <taxon>Actinomycetota</taxon>
        <taxon>Acidimicrobiia</taxon>
        <taxon>Acidimicrobiales</taxon>
        <taxon>Iamiaceae</taxon>
        <taxon>Iamia</taxon>
    </lineage>
</organism>
<evidence type="ECO:0000313" key="1">
    <source>
        <dbReference type="EMBL" id="WCO65927.1"/>
    </source>
</evidence>
<dbReference type="AlphaFoldDB" id="A0AAE9YBF4"/>
<dbReference type="EMBL" id="CP116942">
    <property type="protein sequence ID" value="WCO65927.1"/>
    <property type="molecule type" value="Genomic_DNA"/>
</dbReference>
<dbReference type="Proteomes" id="UP001216390">
    <property type="component" value="Chromosome"/>
</dbReference>
<evidence type="ECO:0000313" key="2">
    <source>
        <dbReference type="Proteomes" id="UP001216390"/>
    </source>
</evidence>
<proteinExistence type="predicted"/>